<organism evidence="1">
    <name type="scientific">Anguilla anguilla</name>
    <name type="common">European freshwater eel</name>
    <name type="synonym">Muraena anguilla</name>
    <dbReference type="NCBI Taxonomy" id="7936"/>
    <lineage>
        <taxon>Eukaryota</taxon>
        <taxon>Metazoa</taxon>
        <taxon>Chordata</taxon>
        <taxon>Craniata</taxon>
        <taxon>Vertebrata</taxon>
        <taxon>Euteleostomi</taxon>
        <taxon>Actinopterygii</taxon>
        <taxon>Neopterygii</taxon>
        <taxon>Teleostei</taxon>
        <taxon>Anguilliformes</taxon>
        <taxon>Anguillidae</taxon>
        <taxon>Anguilla</taxon>
    </lineage>
</organism>
<protein>
    <submittedName>
        <fullName evidence="1">Uncharacterized protein</fullName>
    </submittedName>
</protein>
<dbReference type="AlphaFoldDB" id="A0A0E9X8K7"/>
<proteinExistence type="predicted"/>
<name>A0A0E9X8K7_ANGAN</name>
<dbReference type="EMBL" id="GBXM01009638">
    <property type="protein sequence ID" value="JAH98939.1"/>
    <property type="molecule type" value="Transcribed_RNA"/>
</dbReference>
<sequence>MQTISSTVSHQYTELDLGSMYQQSHLITPLFTHCNKKSLFESQALQKKVRIIMMFFSDKIKSNKTTQFSFGFKTSQQIYF</sequence>
<evidence type="ECO:0000313" key="1">
    <source>
        <dbReference type="EMBL" id="JAH98939.1"/>
    </source>
</evidence>
<reference evidence="1" key="2">
    <citation type="journal article" date="2015" name="Fish Shellfish Immunol.">
        <title>Early steps in the European eel (Anguilla anguilla)-Vibrio vulnificus interaction in the gills: Role of the RtxA13 toxin.</title>
        <authorList>
            <person name="Callol A."/>
            <person name="Pajuelo D."/>
            <person name="Ebbesson L."/>
            <person name="Teles M."/>
            <person name="MacKenzie S."/>
            <person name="Amaro C."/>
        </authorList>
    </citation>
    <scope>NUCLEOTIDE SEQUENCE</scope>
</reference>
<reference evidence="1" key="1">
    <citation type="submission" date="2014-11" db="EMBL/GenBank/DDBJ databases">
        <authorList>
            <person name="Amaro Gonzalez C."/>
        </authorList>
    </citation>
    <scope>NUCLEOTIDE SEQUENCE</scope>
</reference>
<accession>A0A0E9X8K7</accession>